<reference evidence="1" key="1">
    <citation type="submission" date="2022-03" db="EMBL/GenBank/DDBJ databases">
        <authorList>
            <person name="Sayadi A."/>
        </authorList>
    </citation>
    <scope>NUCLEOTIDE SEQUENCE</scope>
</reference>
<accession>A0A9P0PFR7</accession>
<gene>
    <name evidence="1" type="ORF">ACAOBT_LOCUS15812</name>
</gene>
<protein>
    <submittedName>
        <fullName evidence="1">Uncharacterized protein</fullName>
    </submittedName>
</protein>
<sequence>MICCCPDNRADLPTFEDDNVLCPDVIGADITIAADVDTEEREVHLDNFHLMNNLDHQFWTLLKTEFESNAVWYDMKRKNTRTVEMFM</sequence>
<name>A0A9P0PFR7_ACAOB</name>
<organism evidence="1 2">
    <name type="scientific">Acanthoscelides obtectus</name>
    <name type="common">Bean weevil</name>
    <name type="synonym">Bruchus obtectus</name>
    <dbReference type="NCBI Taxonomy" id="200917"/>
    <lineage>
        <taxon>Eukaryota</taxon>
        <taxon>Metazoa</taxon>
        <taxon>Ecdysozoa</taxon>
        <taxon>Arthropoda</taxon>
        <taxon>Hexapoda</taxon>
        <taxon>Insecta</taxon>
        <taxon>Pterygota</taxon>
        <taxon>Neoptera</taxon>
        <taxon>Endopterygota</taxon>
        <taxon>Coleoptera</taxon>
        <taxon>Polyphaga</taxon>
        <taxon>Cucujiformia</taxon>
        <taxon>Chrysomeloidea</taxon>
        <taxon>Chrysomelidae</taxon>
        <taxon>Bruchinae</taxon>
        <taxon>Bruchini</taxon>
        <taxon>Acanthoscelides</taxon>
    </lineage>
</organism>
<dbReference type="Proteomes" id="UP001152888">
    <property type="component" value="Unassembled WGS sequence"/>
</dbReference>
<dbReference type="OrthoDB" id="70874at2759"/>
<dbReference type="EMBL" id="CAKOFQ010006947">
    <property type="protein sequence ID" value="CAH1983907.1"/>
    <property type="molecule type" value="Genomic_DNA"/>
</dbReference>
<comment type="caution">
    <text evidence="1">The sequence shown here is derived from an EMBL/GenBank/DDBJ whole genome shotgun (WGS) entry which is preliminary data.</text>
</comment>
<dbReference type="AlphaFoldDB" id="A0A9P0PFR7"/>
<proteinExistence type="predicted"/>
<keyword evidence="2" id="KW-1185">Reference proteome</keyword>
<evidence type="ECO:0000313" key="2">
    <source>
        <dbReference type="Proteomes" id="UP001152888"/>
    </source>
</evidence>
<evidence type="ECO:0000313" key="1">
    <source>
        <dbReference type="EMBL" id="CAH1983907.1"/>
    </source>
</evidence>